<organism evidence="8 9">
    <name type="scientific">Heterocephalus glaber</name>
    <name type="common">Naked mole rat</name>
    <dbReference type="NCBI Taxonomy" id="10181"/>
    <lineage>
        <taxon>Eukaryota</taxon>
        <taxon>Metazoa</taxon>
        <taxon>Chordata</taxon>
        <taxon>Craniata</taxon>
        <taxon>Vertebrata</taxon>
        <taxon>Euteleostomi</taxon>
        <taxon>Mammalia</taxon>
        <taxon>Eutheria</taxon>
        <taxon>Euarchontoglires</taxon>
        <taxon>Glires</taxon>
        <taxon>Rodentia</taxon>
        <taxon>Hystricomorpha</taxon>
        <taxon>Bathyergidae</taxon>
        <taxon>Heterocephalus</taxon>
    </lineage>
</organism>
<dbReference type="InterPro" id="IPR018114">
    <property type="entry name" value="TRYPSIN_HIS"/>
</dbReference>
<dbReference type="PROSITE" id="PS00134">
    <property type="entry name" value="TRYPSIN_HIS"/>
    <property type="match status" value="1"/>
</dbReference>
<dbReference type="PROSITE" id="PS00135">
    <property type="entry name" value="TRYPSIN_SER"/>
    <property type="match status" value="1"/>
</dbReference>
<accession>A0AAX6QH78</accession>
<sequence length="364" mass="38618">MKPEQAGSSQLGGPRLPGNEDGERGNSERRPRPFRAQRSPRPAGGAVAGSGARLAGGLMAAPASVRGVILALLLLLPAPFLALPPGRLAVPSHPAPACGQRAPAAGRRWPWQVSVHYAGAHVCGGSVLDAYWVLSAAHCFGWDKSIASFDLYVGLNDLRAAGAHTQWFAMSRVILHPAYQMWHPLGGDAALVQLQSRIEFSDAVRPVCLPPPTLQLDGSEVCWATGWGLTSLQGLSSNQLQEAQLPLVPQTLCRILYSYPAILPNMLCAGSLGTLRTVCEGDSGGPLVCEFNRTWVQIGIMSWGCGCNEHVYPGVFARVSYFSSWIRYHVERKPLPSQPAPALCPARGAALGVLVTALAGLGLS</sequence>
<protein>
    <submittedName>
        <fullName evidence="9">Serine protease 38</fullName>
    </submittedName>
</protein>
<keyword evidence="8" id="KW-1185">Reference proteome</keyword>
<dbReference type="PANTHER" id="PTHR24252:SF7">
    <property type="entry name" value="HYALIN"/>
    <property type="match status" value="1"/>
</dbReference>
<dbReference type="CTD" id="339501"/>
<dbReference type="Proteomes" id="UP000694906">
    <property type="component" value="Unplaced"/>
</dbReference>
<dbReference type="InterPro" id="IPR043504">
    <property type="entry name" value="Peptidase_S1_PA_chymotrypsin"/>
</dbReference>
<dbReference type="InterPro" id="IPR001314">
    <property type="entry name" value="Peptidase_S1A"/>
</dbReference>
<feature type="region of interest" description="Disordered" evidence="6">
    <location>
        <begin position="1"/>
        <end position="48"/>
    </location>
</feature>
<evidence type="ECO:0000259" key="7">
    <source>
        <dbReference type="PROSITE" id="PS50240"/>
    </source>
</evidence>
<evidence type="ECO:0000313" key="9">
    <source>
        <dbReference type="RefSeq" id="XP_004874812.1"/>
    </source>
</evidence>
<evidence type="ECO:0000256" key="4">
    <source>
        <dbReference type="ARBA" id="ARBA00023157"/>
    </source>
</evidence>
<evidence type="ECO:0000313" key="8">
    <source>
        <dbReference type="Proteomes" id="UP000694906"/>
    </source>
</evidence>
<dbReference type="GO" id="GO:0004252">
    <property type="term" value="F:serine-type endopeptidase activity"/>
    <property type="evidence" value="ECO:0007669"/>
    <property type="project" value="InterPro"/>
</dbReference>
<dbReference type="PROSITE" id="PS50240">
    <property type="entry name" value="TRYPSIN_DOM"/>
    <property type="match status" value="1"/>
</dbReference>
<dbReference type="SUPFAM" id="SSF50494">
    <property type="entry name" value="Trypsin-like serine proteases"/>
    <property type="match status" value="1"/>
</dbReference>
<dbReference type="KEGG" id="hgl:101700684"/>
<evidence type="ECO:0000256" key="5">
    <source>
        <dbReference type="RuleBase" id="RU363034"/>
    </source>
</evidence>
<evidence type="ECO:0000256" key="2">
    <source>
        <dbReference type="ARBA" id="ARBA00022801"/>
    </source>
</evidence>
<dbReference type="SMART" id="SM00020">
    <property type="entry name" value="Tryp_SPc"/>
    <property type="match status" value="1"/>
</dbReference>
<gene>
    <name evidence="9" type="primary">Prss38</name>
</gene>
<reference evidence="9" key="1">
    <citation type="submission" date="2025-08" db="UniProtKB">
        <authorList>
            <consortium name="RefSeq"/>
        </authorList>
    </citation>
    <scope>IDENTIFICATION</scope>
</reference>
<keyword evidence="1 5" id="KW-0645">Protease</keyword>
<dbReference type="PANTHER" id="PTHR24252">
    <property type="entry name" value="ACROSIN-RELATED"/>
    <property type="match status" value="1"/>
</dbReference>
<evidence type="ECO:0000256" key="1">
    <source>
        <dbReference type="ARBA" id="ARBA00022670"/>
    </source>
</evidence>
<evidence type="ECO:0000256" key="6">
    <source>
        <dbReference type="SAM" id="MobiDB-lite"/>
    </source>
</evidence>
<feature type="compositionally biased region" description="Basic and acidic residues" evidence="6">
    <location>
        <begin position="21"/>
        <end position="31"/>
    </location>
</feature>
<dbReference type="AlphaFoldDB" id="A0AAX6QH78"/>
<keyword evidence="2 5" id="KW-0378">Hydrolase</keyword>
<dbReference type="PRINTS" id="PR00722">
    <property type="entry name" value="CHYMOTRYPSIN"/>
</dbReference>
<dbReference type="Pfam" id="PF00089">
    <property type="entry name" value="Trypsin"/>
    <property type="match status" value="1"/>
</dbReference>
<dbReference type="FunFam" id="2.40.10.10:FF:000039">
    <property type="entry name" value="Brain-specific serine protease 4"/>
    <property type="match status" value="1"/>
</dbReference>
<keyword evidence="3 5" id="KW-0720">Serine protease</keyword>
<dbReference type="InterPro" id="IPR001254">
    <property type="entry name" value="Trypsin_dom"/>
</dbReference>
<feature type="compositionally biased region" description="Polar residues" evidence="6">
    <location>
        <begin position="1"/>
        <end position="11"/>
    </location>
</feature>
<dbReference type="GeneID" id="101700684"/>
<dbReference type="InterPro" id="IPR009003">
    <property type="entry name" value="Peptidase_S1_PA"/>
</dbReference>
<evidence type="ECO:0000256" key="3">
    <source>
        <dbReference type="ARBA" id="ARBA00022825"/>
    </source>
</evidence>
<keyword evidence="4" id="KW-1015">Disulfide bond</keyword>
<proteinExistence type="predicted"/>
<feature type="domain" description="Peptidase S1" evidence="7">
    <location>
        <begin position="97"/>
        <end position="331"/>
    </location>
</feature>
<dbReference type="RefSeq" id="XP_004874812.1">
    <property type="nucleotide sequence ID" value="XM_004874755.2"/>
</dbReference>
<name>A0AAX6QH78_HETGA</name>
<dbReference type="Gene3D" id="2.40.10.10">
    <property type="entry name" value="Trypsin-like serine proteases"/>
    <property type="match status" value="2"/>
</dbReference>
<dbReference type="GO" id="GO:0006508">
    <property type="term" value="P:proteolysis"/>
    <property type="evidence" value="ECO:0007669"/>
    <property type="project" value="UniProtKB-KW"/>
</dbReference>
<dbReference type="CDD" id="cd00190">
    <property type="entry name" value="Tryp_SPc"/>
    <property type="match status" value="1"/>
</dbReference>
<dbReference type="InterPro" id="IPR033116">
    <property type="entry name" value="TRYPSIN_SER"/>
</dbReference>